<evidence type="ECO:0000259" key="5">
    <source>
        <dbReference type="Pfam" id="PF01755"/>
    </source>
</evidence>
<dbReference type="GO" id="GO:0050211">
    <property type="term" value="F:procollagen galactosyltransferase activity"/>
    <property type="evidence" value="ECO:0007669"/>
    <property type="project" value="TreeGrafter"/>
</dbReference>
<dbReference type="Gene3D" id="3.90.550.10">
    <property type="entry name" value="Spore Coat Polysaccharide Biosynthesis Protein SpsA, Chain A"/>
    <property type="match status" value="1"/>
</dbReference>
<evidence type="ECO:0000256" key="1">
    <source>
        <dbReference type="ARBA" id="ARBA00006721"/>
    </source>
</evidence>
<organism evidence="6 7">
    <name type="scientific">Cherax quadricarinatus</name>
    <name type="common">Australian red claw crayfish</name>
    <dbReference type="NCBI Taxonomy" id="27406"/>
    <lineage>
        <taxon>Eukaryota</taxon>
        <taxon>Metazoa</taxon>
        <taxon>Ecdysozoa</taxon>
        <taxon>Arthropoda</taxon>
        <taxon>Crustacea</taxon>
        <taxon>Multicrustacea</taxon>
        <taxon>Malacostraca</taxon>
        <taxon>Eumalacostraca</taxon>
        <taxon>Eucarida</taxon>
        <taxon>Decapoda</taxon>
        <taxon>Pleocyemata</taxon>
        <taxon>Astacidea</taxon>
        <taxon>Parastacoidea</taxon>
        <taxon>Parastacidae</taxon>
        <taxon>Cherax</taxon>
    </lineage>
</organism>
<dbReference type="SUPFAM" id="SSF53448">
    <property type="entry name" value="Nucleotide-diphospho-sugar transferases"/>
    <property type="match status" value="1"/>
</dbReference>
<comment type="similarity">
    <text evidence="1">Belongs to the glycosyltransferase 25 family.</text>
</comment>
<name>A0AAW0W252_CHEQU</name>
<keyword evidence="3" id="KW-0808">Transferase</keyword>
<feature type="domain" description="Glycosyl transferase family 25" evidence="5">
    <location>
        <begin position="328"/>
        <end position="498"/>
    </location>
</feature>
<dbReference type="CDD" id="cd06532">
    <property type="entry name" value="Glyco_transf_25"/>
    <property type="match status" value="1"/>
</dbReference>
<dbReference type="InterPro" id="IPR029044">
    <property type="entry name" value="Nucleotide-diphossugar_trans"/>
</dbReference>
<dbReference type="InterPro" id="IPR002654">
    <property type="entry name" value="Glyco_trans_25"/>
</dbReference>
<dbReference type="InterPro" id="IPR050757">
    <property type="entry name" value="Collagen_mod_GT25"/>
</dbReference>
<evidence type="ECO:0000313" key="6">
    <source>
        <dbReference type="EMBL" id="KAK8722930.1"/>
    </source>
</evidence>
<keyword evidence="4" id="KW-0732">Signal</keyword>
<evidence type="ECO:0000256" key="4">
    <source>
        <dbReference type="SAM" id="SignalP"/>
    </source>
</evidence>
<dbReference type="AlphaFoldDB" id="A0AAW0W252"/>
<dbReference type="EMBL" id="JARKIK010000092">
    <property type="protein sequence ID" value="KAK8722930.1"/>
    <property type="molecule type" value="Genomic_DNA"/>
</dbReference>
<evidence type="ECO:0000313" key="7">
    <source>
        <dbReference type="Proteomes" id="UP001445076"/>
    </source>
</evidence>
<feature type="chain" id="PRO_5043429950" description="Glycosyl transferase family 25 domain-containing protein" evidence="4">
    <location>
        <begin position="28"/>
        <end position="595"/>
    </location>
</feature>
<dbReference type="Proteomes" id="UP001445076">
    <property type="component" value="Unassembled WGS sequence"/>
</dbReference>
<protein>
    <recommendedName>
        <fullName evidence="5">Glycosyl transferase family 25 domain-containing protein</fullName>
    </recommendedName>
</protein>
<dbReference type="Pfam" id="PF03452">
    <property type="entry name" value="Anp1"/>
    <property type="match status" value="1"/>
</dbReference>
<dbReference type="PANTHER" id="PTHR10730:SF53">
    <property type="entry name" value="GLYCOSYLTRANSFERASE 25 FAMILY MEMBER"/>
    <property type="match status" value="1"/>
</dbReference>
<accession>A0AAW0W252</accession>
<comment type="caution">
    <text evidence="6">The sequence shown here is derived from an EMBL/GenBank/DDBJ whole genome shotgun (WGS) entry which is preliminary data.</text>
</comment>
<proteinExistence type="inferred from homology"/>
<keyword evidence="2" id="KW-0328">Glycosyltransferase</keyword>
<evidence type="ECO:0000256" key="3">
    <source>
        <dbReference type="ARBA" id="ARBA00022679"/>
    </source>
</evidence>
<keyword evidence="7" id="KW-1185">Reference proteome</keyword>
<dbReference type="PANTHER" id="PTHR10730">
    <property type="entry name" value="PROCOLLAGEN-LYSINE,2-OXOGLUTARATE 5-DIOXYGENASE/GLYCOSYLTRANSFERASE 25 FAMILY MEMBER"/>
    <property type="match status" value="1"/>
</dbReference>
<reference evidence="6 7" key="1">
    <citation type="journal article" date="2024" name="BMC Genomics">
        <title>Genome assembly of redclaw crayfish (Cherax quadricarinatus) provides insights into its immune adaptation and hypoxia tolerance.</title>
        <authorList>
            <person name="Liu Z."/>
            <person name="Zheng J."/>
            <person name="Li H."/>
            <person name="Fang K."/>
            <person name="Wang S."/>
            <person name="He J."/>
            <person name="Zhou D."/>
            <person name="Weng S."/>
            <person name="Chi M."/>
            <person name="Gu Z."/>
            <person name="He J."/>
            <person name="Li F."/>
            <person name="Wang M."/>
        </authorList>
    </citation>
    <scope>NUCLEOTIDE SEQUENCE [LARGE SCALE GENOMIC DNA]</scope>
    <source>
        <strain evidence="6">ZL_2023a</strain>
    </source>
</reference>
<feature type="signal peptide" evidence="4">
    <location>
        <begin position="1"/>
        <end position="27"/>
    </location>
</feature>
<evidence type="ECO:0000256" key="2">
    <source>
        <dbReference type="ARBA" id="ARBA00022676"/>
    </source>
</evidence>
<sequence>MSYFPPIPSAPRLFLLLGSALIILGAADQNQLKKPSVLVVLLARNKEHTLPYFLTLFERLEYPKKRLSLFIRSDHNSDKTITILDDWLRHNKHKYHSCDVKLDGLSTSYPGDTKGTEWGQERFNNLIKIKEEALALARHKWADYIWFLDMDVFLTRGDILETLIYEGKGIVAPMLNSLATYSNYWGDMTEDYWYTRSEDYIPILERRQKGCFALPMVHSCVFVDLRRVASDRLTFAPLNVSNYNGPNDDIITFAVSAKNAGIDMYVCNSEVYGFIPPPLDDDQHIDVDLKQLLSIKLEVLVEHPPLPVSKLLSKYLPPMPKKDKAGFDEIYLISLPRRPERRERMNLCFDELGLDVKLFDAVDGKKLNESYLRELGVKQMNVYKDPWSKRDMTFGEIGCFLSHYFIWEDIVNNGYKKVLLFEDDIRFEPYFREKVKHMIRQADRLLKWDLIYLGRKKLKNSDEPWVEDSDTLVHVDYSYWTLCYAITLEGAKKLLDGQPLGQLVPVDEYLPIMFNKHPETEWMEMFPVRNLNAFSVAPLYVYPTHYTGELGYISDTEESPIIQETDETAAAMESNLEGKGLELEVGFNGLVKDEF</sequence>
<dbReference type="Pfam" id="PF01755">
    <property type="entry name" value="Glyco_transf_25"/>
    <property type="match status" value="1"/>
</dbReference>
<gene>
    <name evidence="6" type="ORF">OTU49_011951</name>
</gene>